<feature type="domain" description="Tyr recombinase" evidence="5">
    <location>
        <begin position="164"/>
        <end position="353"/>
    </location>
</feature>
<evidence type="ECO:0000256" key="2">
    <source>
        <dbReference type="ARBA" id="ARBA00023125"/>
    </source>
</evidence>
<dbReference type="AlphaFoldDB" id="A0A4V2FUJ3"/>
<dbReference type="Gene3D" id="1.10.150.130">
    <property type="match status" value="1"/>
</dbReference>
<dbReference type="GO" id="GO:0015074">
    <property type="term" value="P:DNA integration"/>
    <property type="evidence" value="ECO:0007669"/>
    <property type="project" value="UniProtKB-KW"/>
</dbReference>
<evidence type="ECO:0000256" key="4">
    <source>
        <dbReference type="SAM" id="MobiDB-lite"/>
    </source>
</evidence>
<dbReference type="Gene3D" id="1.10.443.10">
    <property type="entry name" value="Intergrase catalytic core"/>
    <property type="match status" value="1"/>
</dbReference>
<keyword evidence="2" id="KW-0238">DNA-binding</keyword>
<dbReference type="PANTHER" id="PTHR30349:SF94">
    <property type="entry name" value="INTEGRASE_RECOMBINASE HI_1414-RELATED"/>
    <property type="match status" value="1"/>
</dbReference>
<proteinExistence type="predicted"/>
<comment type="caution">
    <text evidence="6">The sequence shown here is derived from an EMBL/GenBank/DDBJ whole genome shotgun (WGS) entry which is preliminary data.</text>
</comment>
<dbReference type="InterPro" id="IPR002104">
    <property type="entry name" value="Integrase_catalytic"/>
</dbReference>
<dbReference type="InterPro" id="IPR013762">
    <property type="entry name" value="Integrase-like_cat_sf"/>
</dbReference>
<evidence type="ECO:0000256" key="1">
    <source>
        <dbReference type="ARBA" id="ARBA00022908"/>
    </source>
</evidence>
<dbReference type="PROSITE" id="PS51898">
    <property type="entry name" value="TYR_RECOMBINASE"/>
    <property type="match status" value="1"/>
</dbReference>
<keyword evidence="7" id="KW-1185">Reference proteome</keyword>
<dbReference type="GO" id="GO:0006310">
    <property type="term" value="P:DNA recombination"/>
    <property type="evidence" value="ECO:0007669"/>
    <property type="project" value="UniProtKB-KW"/>
</dbReference>
<keyword evidence="1" id="KW-0229">DNA integration</keyword>
<dbReference type="InterPro" id="IPR011010">
    <property type="entry name" value="DNA_brk_join_enz"/>
</dbReference>
<accession>A0A4V2FUJ3</accession>
<dbReference type="GO" id="GO:0003677">
    <property type="term" value="F:DNA binding"/>
    <property type="evidence" value="ECO:0007669"/>
    <property type="project" value="UniProtKB-KW"/>
</dbReference>
<dbReference type="PANTHER" id="PTHR30349">
    <property type="entry name" value="PHAGE INTEGRASE-RELATED"/>
    <property type="match status" value="1"/>
</dbReference>
<dbReference type="InterPro" id="IPR010998">
    <property type="entry name" value="Integrase_recombinase_N"/>
</dbReference>
<evidence type="ECO:0000313" key="6">
    <source>
        <dbReference type="EMBL" id="RZU02156.1"/>
    </source>
</evidence>
<dbReference type="RefSeq" id="WP_130429939.1">
    <property type="nucleotide sequence ID" value="NZ_SHKP01000004.1"/>
</dbReference>
<evidence type="ECO:0000259" key="5">
    <source>
        <dbReference type="PROSITE" id="PS51898"/>
    </source>
</evidence>
<dbReference type="OrthoDB" id="662444at2"/>
<dbReference type="InterPro" id="IPR050090">
    <property type="entry name" value="Tyrosine_recombinase_XerCD"/>
</dbReference>
<name>A0A4V2FUJ3_9BURK</name>
<feature type="region of interest" description="Disordered" evidence="4">
    <location>
        <begin position="409"/>
        <end position="433"/>
    </location>
</feature>
<organism evidence="6 7">
    <name type="scientific">Rivibacter subsaxonicus</name>
    <dbReference type="NCBI Taxonomy" id="457575"/>
    <lineage>
        <taxon>Bacteria</taxon>
        <taxon>Pseudomonadati</taxon>
        <taxon>Pseudomonadota</taxon>
        <taxon>Betaproteobacteria</taxon>
        <taxon>Burkholderiales</taxon>
        <taxon>Rivibacter</taxon>
    </lineage>
</organism>
<dbReference type="Pfam" id="PF00589">
    <property type="entry name" value="Phage_integrase"/>
    <property type="match status" value="1"/>
</dbReference>
<reference evidence="6 7" key="1">
    <citation type="submission" date="2019-02" db="EMBL/GenBank/DDBJ databases">
        <title>Genomic Encyclopedia of Type Strains, Phase IV (KMG-IV): sequencing the most valuable type-strain genomes for metagenomic binning, comparative biology and taxonomic classification.</title>
        <authorList>
            <person name="Goeker M."/>
        </authorList>
    </citation>
    <scope>NUCLEOTIDE SEQUENCE [LARGE SCALE GENOMIC DNA]</scope>
    <source>
        <strain evidence="6 7">DSM 19570</strain>
    </source>
</reference>
<keyword evidence="3" id="KW-0233">DNA recombination</keyword>
<dbReference type="CDD" id="cd00397">
    <property type="entry name" value="DNA_BRE_C"/>
    <property type="match status" value="1"/>
</dbReference>
<gene>
    <name evidence="6" type="ORF">EV670_0175</name>
</gene>
<dbReference type="SUPFAM" id="SSF56349">
    <property type="entry name" value="DNA breaking-rejoining enzymes"/>
    <property type="match status" value="1"/>
</dbReference>
<sequence length="433" mass="48958">MPVFQLPSGSWRVQIRRKGLPHFDKVFETENEARMVEAEQLSLPAQGFQPAEITLRDLWEKYAASSDFRTKALTTQTTESGRIKPVLRHLGDYALKHLENAPGLIYEFIDLRERAVSHRTGKPLSSTSRRLEIAALSSVVIWAKKRRYVKENFVRTISRPGQAKRTRRVPPIEIAKIQAGMHHEDPVVRQASRFMYLMRWVGCRAGELSRLMWSNVNWPSGDAMFTNTKYKAENRRVHLTPSVLEVLRTQQDYSLEFFPGSPYVFTSLARALDAPEPFRPFNYSGAVKTLLAFDIVAAGFHTHAMRREFISRAIEEGMTYARIGKQTGQRSIASVQIYDQGDVLAKTQRAAIDEHTTSVITSDVFLGFAQILGMTPSQLRAAQSGQPVSKEPAMFTTNADIMASRRSVQIAPTTGTQAKRPLVRPPRARRKAE</sequence>
<dbReference type="EMBL" id="SHKP01000004">
    <property type="protein sequence ID" value="RZU02156.1"/>
    <property type="molecule type" value="Genomic_DNA"/>
</dbReference>
<protein>
    <submittedName>
        <fullName evidence="6">Site-specific recombinase XerC</fullName>
    </submittedName>
</protein>
<evidence type="ECO:0000313" key="7">
    <source>
        <dbReference type="Proteomes" id="UP000293671"/>
    </source>
</evidence>
<evidence type="ECO:0000256" key="3">
    <source>
        <dbReference type="ARBA" id="ARBA00023172"/>
    </source>
</evidence>
<dbReference type="Proteomes" id="UP000293671">
    <property type="component" value="Unassembled WGS sequence"/>
</dbReference>